<keyword evidence="2" id="KW-0677">Repeat</keyword>
<dbReference type="AlphaFoldDB" id="A0A3P9DT42"/>
<dbReference type="SMART" id="SM00368">
    <property type="entry name" value="LRR_RI"/>
    <property type="match status" value="7"/>
</dbReference>
<dbReference type="InterPro" id="IPR051261">
    <property type="entry name" value="NLR"/>
</dbReference>
<dbReference type="Pfam" id="PF13516">
    <property type="entry name" value="LRR_6"/>
    <property type="match status" value="4"/>
</dbReference>
<reference evidence="4" key="1">
    <citation type="submission" date="2025-08" db="UniProtKB">
        <authorList>
            <consortium name="Ensembl"/>
        </authorList>
    </citation>
    <scope>IDENTIFICATION</scope>
</reference>
<dbReference type="PRINTS" id="PR00019">
    <property type="entry name" value="LEURICHRPT"/>
</dbReference>
<dbReference type="SUPFAM" id="SSF52047">
    <property type="entry name" value="RNI-like"/>
    <property type="match status" value="1"/>
</dbReference>
<proteinExistence type="predicted"/>
<dbReference type="GeneTree" id="ENSGT01150000286904"/>
<dbReference type="InterPro" id="IPR001611">
    <property type="entry name" value="Leu-rich_rpt"/>
</dbReference>
<dbReference type="Gene3D" id="3.80.10.10">
    <property type="entry name" value="Ribonuclease Inhibitor"/>
    <property type="match status" value="2"/>
</dbReference>
<feature type="transmembrane region" description="Helical" evidence="3">
    <location>
        <begin position="245"/>
        <end position="267"/>
    </location>
</feature>
<accession>A0A3P9DT42</accession>
<sequence>MLIQASTSNPSGLLTRRSNNFYSSSTVILEILISINEGLFLCPREGFLLCVVAIPLLLKVQTSHNLKSTSHCCTEVIFRTQAKEVHCPNLLVLVLLIVRAGSGDPEPSLSYAAIEMDNRWIVVLCVCSLSGCLITEEGCTSLVSALSSNPSHLRELDLSYNDPGDSGMKLLSAGLKDPGWRLNTLRLSDCNLTERSCEALSSVLSCHTCSLQKLDLNNNDLQDSGITFLSVGLESPHCKLETLRYGIYIYIYIYMCVSSLWMFNYYISFSYSITFLRLSGCNLSERSCGALIRVIQSTNLREMDLGNNNLQDSGEILLSAALKSPCCKLESLRMLYYNFFIIVCQEFSYYLHRLSSCNLTERSCKALFSVLSFQLSSLRHLDLSNNDLKDAGVKALFAELANPPCKLETLRSDDITVFLFCFLCYEGGVTY</sequence>
<keyword evidence="3" id="KW-0812">Transmembrane</keyword>
<reference evidence="4" key="2">
    <citation type="submission" date="2025-09" db="UniProtKB">
        <authorList>
            <consortium name="Ensembl"/>
        </authorList>
    </citation>
    <scope>IDENTIFICATION</scope>
</reference>
<keyword evidence="1" id="KW-0433">Leucine-rich repeat</keyword>
<name>A0A3P9DT42_9CICH</name>
<keyword evidence="5" id="KW-1185">Reference proteome</keyword>
<organism evidence="4 5">
    <name type="scientific">Maylandia zebra</name>
    <name type="common">zebra mbuna</name>
    <dbReference type="NCBI Taxonomy" id="106582"/>
    <lineage>
        <taxon>Eukaryota</taxon>
        <taxon>Metazoa</taxon>
        <taxon>Chordata</taxon>
        <taxon>Craniata</taxon>
        <taxon>Vertebrata</taxon>
        <taxon>Euteleostomi</taxon>
        <taxon>Actinopterygii</taxon>
        <taxon>Neopterygii</taxon>
        <taxon>Teleostei</taxon>
        <taxon>Neoteleostei</taxon>
        <taxon>Acanthomorphata</taxon>
        <taxon>Ovalentaria</taxon>
        <taxon>Cichlomorphae</taxon>
        <taxon>Cichliformes</taxon>
        <taxon>Cichlidae</taxon>
        <taxon>African cichlids</taxon>
        <taxon>Pseudocrenilabrinae</taxon>
        <taxon>Haplochromini</taxon>
        <taxon>Maylandia</taxon>
        <taxon>Maylandia zebra complex</taxon>
    </lineage>
</organism>
<keyword evidence="3" id="KW-0472">Membrane</keyword>
<evidence type="ECO:0000313" key="5">
    <source>
        <dbReference type="Proteomes" id="UP000265160"/>
    </source>
</evidence>
<dbReference type="Proteomes" id="UP000265160">
    <property type="component" value="Unplaced"/>
</dbReference>
<dbReference type="PROSITE" id="PS51450">
    <property type="entry name" value="LRR"/>
    <property type="match status" value="1"/>
</dbReference>
<evidence type="ECO:0000313" key="4">
    <source>
        <dbReference type="Ensembl" id="ENSMZEP00005037417.1"/>
    </source>
</evidence>
<dbReference type="Ensembl" id="ENSMZET00005038723.1">
    <property type="protein sequence ID" value="ENSMZEP00005037417.1"/>
    <property type="gene ID" value="ENSMZEG00005027901.1"/>
</dbReference>
<protein>
    <recommendedName>
        <fullName evidence="6">NACHT LRR and PYD domain-containing protein</fullName>
    </recommendedName>
</protein>
<keyword evidence="3" id="KW-1133">Transmembrane helix</keyword>
<evidence type="ECO:0000256" key="3">
    <source>
        <dbReference type="SAM" id="Phobius"/>
    </source>
</evidence>
<dbReference type="InterPro" id="IPR032675">
    <property type="entry name" value="LRR_dom_sf"/>
</dbReference>
<evidence type="ECO:0008006" key="6">
    <source>
        <dbReference type="Google" id="ProtNLM"/>
    </source>
</evidence>
<evidence type="ECO:0000256" key="2">
    <source>
        <dbReference type="ARBA" id="ARBA00022737"/>
    </source>
</evidence>
<evidence type="ECO:0000256" key="1">
    <source>
        <dbReference type="ARBA" id="ARBA00022614"/>
    </source>
</evidence>
<dbReference type="PANTHER" id="PTHR24106">
    <property type="entry name" value="NACHT, LRR AND CARD DOMAINS-CONTAINING"/>
    <property type="match status" value="1"/>
</dbReference>